<dbReference type="STRING" id="229920.ADM99_11270"/>
<dbReference type="InterPro" id="IPR010149">
    <property type="entry name" value="CRISPR-assoc_prot_Csm2_III-A"/>
</dbReference>
<dbReference type="EMBL" id="LGCK01000011">
    <property type="protein sequence ID" value="KPL71282.1"/>
    <property type="molecule type" value="Genomic_DNA"/>
</dbReference>
<evidence type="ECO:0000313" key="8">
    <source>
        <dbReference type="Proteomes" id="UP000050430"/>
    </source>
</evidence>
<sequence>MNIQTIITADPDGQELVKQAEILGKNLKDGNVTKSQMRSIFSEARQIEASWGKGNSALRLSMLKPKLAYQKARQPKNAKTAFGDLVLDLTQGIDAVLDSKVSVEERDKRFKKLMNYFEAVIAYHRAAGGQ</sequence>
<evidence type="ECO:0000256" key="5">
    <source>
        <dbReference type="ARBA" id="ARBA00023118"/>
    </source>
</evidence>
<dbReference type="NCBIfam" id="TIGR01870">
    <property type="entry name" value="cas_TM1810_Csm2"/>
    <property type="match status" value="1"/>
</dbReference>
<dbReference type="Pfam" id="PF03750">
    <property type="entry name" value="Csm2_III-A"/>
    <property type="match status" value="1"/>
</dbReference>
<dbReference type="GO" id="GO:0003723">
    <property type="term" value="F:RNA binding"/>
    <property type="evidence" value="ECO:0007669"/>
    <property type="project" value="UniProtKB-KW"/>
</dbReference>
<proteinExistence type="inferred from homology"/>
<evidence type="ECO:0000256" key="2">
    <source>
        <dbReference type="ARBA" id="ARBA00006896"/>
    </source>
</evidence>
<name>A0A0N8GL21_9CHLR</name>
<comment type="function">
    <text evidence="1">This subunit may be involved in monitoring complementarity of crRNA and target RNA.</text>
</comment>
<accession>A0A0N8GL21</accession>
<keyword evidence="4" id="KW-0694">RNA-binding</keyword>
<dbReference type="AlphaFoldDB" id="A0A0N8GL21"/>
<comment type="caution">
    <text evidence="7">The sequence shown here is derived from an EMBL/GenBank/DDBJ whole genome shotgun (WGS) entry which is preliminary data.</text>
</comment>
<keyword evidence="5" id="KW-0051">Antiviral defense</keyword>
<keyword evidence="8" id="KW-1185">Reference proteome</keyword>
<comment type="similarity">
    <text evidence="2">Belongs to the CRISPR-associated Csm2 family.</text>
</comment>
<organism evidence="7 8">
    <name type="scientific">Leptolinea tardivitalis</name>
    <dbReference type="NCBI Taxonomy" id="229920"/>
    <lineage>
        <taxon>Bacteria</taxon>
        <taxon>Bacillati</taxon>
        <taxon>Chloroflexota</taxon>
        <taxon>Anaerolineae</taxon>
        <taxon>Anaerolineales</taxon>
        <taxon>Anaerolineaceae</taxon>
        <taxon>Leptolinea</taxon>
    </lineage>
</organism>
<evidence type="ECO:0000256" key="1">
    <source>
        <dbReference type="ARBA" id="ARBA00003640"/>
    </source>
</evidence>
<dbReference type="RefSeq" id="WP_062423400.1">
    <property type="nucleotide sequence ID" value="NZ_BBYA01000015.1"/>
</dbReference>
<dbReference type="GO" id="GO:0051607">
    <property type="term" value="P:defense response to virus"/>
    <property type="evidence" value="ECO:0007669"/>
    <property type="project" value="UniProtKB-KW"/>
</dbReference>
<evidence type="ECO:0000256" key="4">
    <source>
        <dbReference type="ARBA" id="ARBA00022884"/>
    </source>
</evidence>
<evidence type="ECO:0000256" key="3">
    <source>
        <dbReference type="ARBA" id="ARBA00016118"/>
    </source>
</evidence>
<evidence type="ECO:0000313" key="7">
    <source>
        <dbReference type="EMBL" id="KPL71282.1"/>
    </source>
</evidence>
<gene>
    <name evidence="7" type="ORF">ADM99_11270</name>
</gene>
<evidence type="ECO:0000256" key="6">
    <source>
        <dbReference type="ARBA" id="ARBA00031723"/>
    </source>
</evidence>
<dbReference type="Proteomes" id="UP000050430">
    <property type="component" value="Unassembled WGS sequence"/>
</dbReference>
<reference evidence="7 8" key="1">
    <citation type="submission" date="2015-07" db="EMBL/GenBank/DDBJ databases">
        <title>Genome sequence of Leptolinea tardivitalis DSM 16556.</title>
        <authorList>
            <person name="Hemp J."/>
            <person name="Ward L.M."/>
            <person name="Pace L.A."/>
            <person name="Fischer W.W."/>
        </authorList>
    </citation>
    <scope>NUCLEOTIDE SEQUENCE [LARGE SCALE GENOMIC DNA]</scope>
    <source>
        <strain evidence="7 8">YMTK-2</strain>
    </source>
</reference>
<dbReference type="OrthoDB" id="1862673at2"/>
<protein>
    <recommendedName>
        <fullName evidence="3">CRISPR system Cms protein Csm2</fullName>
    </recommendedName>
    <alternativeName>
        <fullName evidence="6">CRISPR type III A-associated protein Csm2</fullName>
    </alternativeName>
</protein>